<dbReference type="InterPro" id="IPR036761">
    <property type="entry name" value="TTHA0802/YceI-like_sf"/>
</dbReference>
<dbReference type="InterPro" id="IPR007372">
    <property type="entry name" value="Lipid/polyisoprenoid-bd_YceI"/>
</dbReference>
<feature type="domain" description="Lipid/polyisoprenoid-binding YceI-like" evidence="2">
    <location>
        <begin position="31"/>
        <end position="185"/>
    </location>
</feature>
<comment type="caution">
    <text evidence="3">The sequence shown here is derived from an EMBL/GenBank/DDBJ whole genome shotgun (WGS) entry which is preliminary data.</text>
</comment>
<protein>
    <submittedName>
        <fullName evidence="3">YceI family protein</fullName>
    </submittedName>
</protein>
<dbReference type="Proteomes" id="UP000297855">
    <property type="component" value="Unassembled WGS sequence"/>
</dbReference>
<dbReference type="SUPFAM" id="SSF101874">
    <property type="entry name" value="YceI-like"/>
    <property type="match status" value="1"/>
</dbReference>
<dbReference type="Gene3D" id="2.40.128.110">
    <property type="entry name" value="Lipid/polyisoprenoid-binding, YceI-like"/>
    <property type="match status" value="1"/>
</dbReference>
<reference evidence="3" key="1">
    <citation type="journal article" date="2019" name="PLoS Negl. Trop. Dis.">
        <title>Revisiting the worldwide diversity of Leptospira species in the environment.</title>
        <authorList>
            <person name="Vincent A.T."/>
            <person name="Schiettekatte O."/>
            <person name="Bourhy P."/>
            <person name="Veyrier F.J."/>
            <person name="Picardeau M."/>
        </authorList>
    </citation>
    <scope>NUCLEOTIDE SEQUENCE [LARGE SCALE GENOMIC DNA]</scope>
    <source>
        <strain evidence="3">SCS5</strain>
    </source>
</reference>
<dbReference type="SMART" id="SM00867">
    <property type="entry name" value="YceI"/>
    <property type="match status" value="1"/>
</dbReference>
<dbReference type="AlphaFoldDB" id="A0A4R9GKR5"/>
<evidence type="ECO:0000256" key="1">
    <source>
        <dbReference type="SAM" id="SignalP"/>
    </source>
</evidence>
<evidence type="ECO:0000313" key="3">
    <source>
        <dbReference type="EMBL" id="TGK14771.1"/>
    </source>
</evidence>
<dbReference type="PANTHER" id="PTHR34406:SF1">
    <property type="entry name" value="PROTEIN YCEI"/>
    <property type="match status" value="1"/>
</dbReference>
<keyword evidence="4" id="KW-1185">Reference proteome</keyword>
<gene>
    <name evidence="3" type="ORF">EHO61_17025</name>
</gene>
<feature type="chain" id="PRO_5020813981" evidence="1">
    <location>
        <begin position="25"/>
        <end position="186"/>
    </location>
</feature>
<accession>A0A4R9GKR5</accession>
<dbReference type="RefSeq" id="WP_135814757.1">
    <property type="nucleotide sequence ID" value="NZ_RQEV01000018.1"/>
</dbReference>
<dbReference type="OrthoDB" id="328418at2"/>
<name>A0A4R9GKR5_9LEPT</name>
<feature type="signal peptide" evidence="1">
    <location>
        <begin position="1"/>
        <end position="24"/>
    </location>
</feature>
<evidence type="ECO:0000313" key="4">
    <source>
        <dbReference type="Proteomes" id="UP000297855"/>
    </source>
</evidence>
<dbReference type="EMBL" id="RQEV01000018">
    <property type="protein sequence ID" value="TGK14771.1"/>
    <property type="molecule type" value="Genomic_DNA"/>
</dbReference>
<sequence>MKRTLPFSILIACLVFLFSGALRAEDLKISEKNLKFTVVHPFKTVNGICKSVNVTPTTYSTGGVGVQIPKSVRIEAPLKDFQSGDPNRDSHILESLGYPEQENVSFTSASIDPAEGGWNVTGNLTINGVTKQIKTKVSVLNKGDGKIEVSGKFQIKMKEFNVDPPSLLFVTAKEEVEIEFSFLLKP</sequence>
<dbReference type="Pfam" id="PF04264">
    <property type="entry name" value="YceI"/>
    <property type="match status" value="1"/>
</dbReference>
<evidence type="ECO:0000259" key="2">
    <source>
        <dbReference type="SMART" id="SM00867"/>
    </source>
</evidence>
<dbReference type="PANTHER" id="PTHR34406">
    <property type="entry name" value="PROTEIN YCEI"/>
    <property type="match status" value="1"/>
</dbReference>
<organism evidence="3 4">
    <name type="scientific">Leptospira fluminis</name>
    <dbReference type="NCBI Taxonomy" id="2484979"/>
    <lineage>
        <taxon>Bacteria</taxon>
        <taxon>Pseudomonadati</taxon>
        <taxon>Spirochaetota</taxon>
        <taxon>Spirochaetia</taxon>
        <taxon>Leptospirales</taxon>
        <taxon>Leptospiraceae</taxon>
        <taxon>Leptospira</taxon>
    </lineage>
</organism>
<proteinExistence type="predicted"/>
<keyword evidence="1" id="KW-0732">Signal</keyword>